<sequence length="141" mass="14688">MFCSNGTNDAVALAQATIGVHMNEGTGVAKSAADVVLTRPSLAGVLTAITLSKNASNRIKFNFAWSFVYNLFAILLGAGAFVRAQIPPEFAGLGELGSFLPVIVASVLFAFFPGARVTMAKSYSRNRGLCCLSLIVGVGVN</sequence>
<protein>
    <submittedName>
        <fullName evidence="3">Uncharacterized protein</fullName>
    </submittedName>
</protein>
<dbReference type="EMBL" id="KV878906">
    <property type="protein sequence ID" value="OJJ81268.1"/>
    <property type="molecule type" value="Genomic_DNA"/>
</dbReference>
<dbReference type="InterPro" id="IPR036412">
    <property type="entry name" value="HAD-like_sf"/>
</dbReference>
<dbReference type="Proteomes" id="UP000184300">
    <property type="component" value="Unassembled WGS sequence"/>
</dbReference>
<dbReference type="Gene3D" id="3.40.50.1000">
    <property type="entry name" value="HAD superfamily/HAD-like"/>
    <property type="match status" value="1"/>
</dbReference>
<keyword evidence="2" id="KW-0812">Transmembrane</keyword>
<dbReference type="PANTHER" id="PTHR46594:SF4">
    <property type="entry name" value="P-TYPE CATION-TRANSPORTING ATPASE"/>
    <property type="match status" value="1"/>
</dbReference>
<evidence type="ECO:0000313" key="3">
    <source>
        <dbReference type="EMBL" id="OJJ81268.1"/>
    </source>
</evidence>
<evidence type="ECO:0000256" key="2">
    <source>
        <dbReference type="SAM" id="Phobius"/>
    </source>
</evidence>
<dbReference type="GO" id="GO:0016020">
    <property type="term" value="C:membrane"/>
    <property type="evidence" value="ECO:0007669"/>
    <property type="project" value="InterPro"/>
</dbReference>
<feature type="transmembrane region" description="Helical" evidence="2">
    <location>
        <begin position="63"/>
        <end position="86"/>
    </location>
</feature>
<dbReference type="GO" id="GO:0005524">
    <property type="term" value="F:ATP binding"/>
    <property type="evidence" value="ECO:0007669"/>
    <property type="project" value="InterPro"/>
</dbReference>
<keyword evidence="2" id="KW-1133">Transmembrane helix</keyword>
<keyword evidence="2" id="KW-0472">Membrane</keyword>
<name>A0A1L9VBF5_ASPGL</name>
<dbReference type="VEuPathDB" id="FungiDB:ASPGLDRAFT_50320"/>
<dbReference type="GO" id="GO:0016887">
    <property type="term" value="F:ATP hydrolysis activity"/>
    <property type="evidence" value="ECO:0007669"/>
    <property type="project" value="InterPro"/>
</dbReference>
<evidence type="ECO:0000256" key="1">
    <source>
        <dbReference type="ARBA" id="ARBA00022723"/>
    </source>
</evidence>
<dbReference type="PRINTS" id="PR00120">
    <property type="entry name" value="HATPASE"/>
</dbReference>
<dbReference type="GeneID" id="34463544"/>
<keyword evidence="4" id="KW-1185">Reference proteome</keyword>
<dbReference type="SUPFAM" id="SSF56784">
    <property type="entry name" value="HAD-like"/>
    <property type="match status" value="1"/>
</dbReference>
<dbReference type="AlphaFoldDB" id="A0A1L9VBF5"/>
<dbReference type="STRING" id="1160497.A0A1L9VBF5"/>
<dbReference type="OrthoDB" id="432719at2759"/>
<dbReference type="InterPro" id="IPR023214">
    <property type="entry name" value="HAD_sf"/>
</dbReference>
<dbReference type="GO" id="GO:0046872">
    <property type="term" value="F:metal ion binding"/>
    <property type="evidence" value="ECO:0007669"/>
    <property type="project" value="UniProtKB-KW"/>
</dbReference>
<proteinExistence type="predicted"/>
<dbReference type="PANTHER" id="PTHR46594">
    <property type="entry name" value="P-TYPE CATION-TRANSPORTING ATPASE"/>
    <property type="match status" value="1"/>
</dbReference>
<dbReference type="PRINTS" id="PR00119">
    <property type="entry name" value="CATATPASE"/>
</dbReference>
<feature type="transmembrane region" description="Helical" evidence="2">
    <location>
        <begin position="98"/>
        <end position="117"/>
    </location>
</feature>
<keyword evidence="1" id="KW-0479">Metal-binding</keyword>
<gene>
    <name evidence="3" type="ORF">ASPGLDRAFT_50320</name>
</gene>
<accession>A0A1L9VBF5</accession>
<organism evidence="3 4">
    <name type="scientific">Aspergillus glaucus CBS 516.65</name>
    <dbReference type="NCBI Taxonomy" id="1160497"/>
    <lineage>
        <taxon>Eukaryota</taxon>
        <taxon>Fungi</taxon>
        <taxon>Dikarya</taxon>
        <taxon>Ascomycota</taxon>
        <taxon>Pezizomycotina</taxon>
        <taxon>Eurotiomycetes</taxon>
        <taxon>Eurotiomycetidae</taxon>
        <taxon>Eurotiales</taxon>
        <taxon>Aspergillaceae</taxon>
        <taxon>Aspergillus</taxon>
        <taxon>Aspergillus subgen. Aspergillus</taxon>
    </lineage>
</organism>
<reference evidence="4" key="1">
    <citation type="journal article" date="2017" name="Genome Biol.">
        <title>Comparative genomics reveals high biological diversity and specific adaptations in the industrially and medically important fungal genus Aspergillus.</title>
        <authorList>
            <person name="de Vries R.P."/>
            <person name="Riley R."/>
            <person name="Wiebenga A."/>
            <person name="Aguilar-Osorio G."/>
            <person name="Amillis S."/>
            <person name="Uchima C.A."/>
            <person name="Anderluh G."/>
            <person name="Asadollahi M."/>
            <person name="Askin M."/>
            <person name="Barry K."/>
            <person name="Battaglia E."/>
            <person name="Bayram O."/>
            <person name="Benocci T."/>
            <person name="Braus-Stromeyer S.A."/>
            <person name="Caldana C."/>
            <person name="Canovas D."/>
            <person name="Cerqueira G.C."/>
            <person name="Chen F."/>
            <person name="Chen W."/>
            <person name="Choi C."/>
            <person name="Clum A."/>
            <person name="Dos Santos R.A."/>
            <person name="Damasio A.R."/>
            <person name="Diallinas G."/>
            <person name="Emri T."/>
            <person name="Fekete E."/>
            <person name="Flipphi M."/>
            <person name="Freyberg S."/>
            <person name="Gallo A."/>
            <person name="Gournas C."/>
            <person name="Habgood R."/>
            <person name="Hainaut M."/>
            <person name="Harispe M.L."/>
            <person name="Henrissat B."/>
            <person name="Hilden K.S."/>
            <person name="Hope R."/>
            <person name="Hossain A."/>
            <person name="Karabika E."/>
            <person name="Karaffa L."/>
            <person name="Karanyi Z."/>
            <person name="Krasevec N."/>
            <person name="Kuo A."/>
            <person name="Kusch H."/>
            <person name="LaButti K."/>
            <person name="Lagendijk E.L."/>
            <person name="Lapidus A."/>
            <person name="Levasseur A."/>
            <person name="Lindquist E."/>
            <person name="Lipzen A."/>
            <person name="Logrieco A.F."/>
            <person name="MacCabe A."/>
            <person name="Maekelae M.R."/>
            <person name="Malavazi I."/>
            <person name="Melin P."/>
            <person name="Meyer V."/>
            <person name="Mielnichuk N."/>
            <person name="Miskei M."/>
            <person name="Molnar A.P."/>
            <person name="Mule G."/>
            <person name="Ngan C.Y."/>
            <person name="Orejas M."/>
            <person name="Orosz E."/>
            <person name="Ouedraogo J.P."/>
            <person name="Overkamp K.M."/>
            <person name="Park H.-S."/>
            <person name="Perrone G."/>
            <person name="Piumi F."/>
            <person name="Punt P.J."/>
            <person name="Ram A.F."/>
            <person name="Ramon A."/>
            <person name="Rauscher S."/>
            <person name="Record E."/>
            <person name="Riano-Pachon D.M."/>
            <person name="Robert V."/>
            <person name="Roehrig J."/>
            <person name="Ruller R."/>
            <person name="Salamov A."/>
            <person name="Salih N.S."/>
            <person name="Samson R.A."/>
            <person name="Sandor E."/>
            <person name="Sanguinetti M."/>
            <person name="Schuetze T."/>
            <person name="Sepcic K."/>
            <person name="Shelest E."/>
            <person name="Sherlock G."/>
            <person name="Sophianopoulou V."/>
            <person name="Squina F.M."/>
            <person name="Sun H."/>
            <person name="Susca A."/>
            <person name="Todd R.B."/>
            <person name="Tsang A."/>
            <person name="Unkles S.E."/>
            <person name="van de Wiele N."/>
            <person name="van Rossen-Uffink D."/>
            <person name="Oliveira J.V."/>
            <person name="Vesth T.C."/>
            <person name="Visser J."/>
            <person name="Yu J.-H."/>
            <person name="Zhou M."/>
            <person name="Andersen M.R."/>
            <person name="Archer D.B."/>
            <person name="Baker S.E."/>
            <person name="Benoit I."/>
            <person name="Brakhage A.A."/>
            <person name="Braus G.H."/>
            <person name="Fischer R."/>
            <person name="Frisvad J.C."/>
            <person name="Goldman G.H."/>
            <person name="Houbraken J."/>
            <person name="Oakley B."/>
            <person name="Pocsi I."/>
            <person name="Scazzocchio C."/>
            <person name="Seiboth B."/>
            <person name="vanKuyk P.A."/>
            <person name="Wortman J."/>
            <person name="Dyer P.S."/>
            <person name="Grigoriev I.V."/>
        </authorList>
    </citation>
    <scope>NUCLEOTIDE SEQUENCE [LARGE SCALE GENOMIC DNA]</scope>
    <source>
        <strain evidence="4">CBS 516.65</strain>
    </source>
</reference>
<dbReference type="RefSeq" id="XP_022397966.1">
    <property type="nucleotide sequence ID" value="XM_022547283.1"/>
</dbReference>
<evidence type="ECO:0000313" key="4">
    <source>
        <dbReference type="Proteomes" id="UP000184300"/>
    </source>
</evidence>
<dbReference type="InterPro" id="IPR001757">
    <property type="entry name" value="P_typ_ATPase"/>
</dbReference>